<dbReference type="EMBL" id="AP014648">
    <property type="protein sequence ID" value="BAQ18036.1"/>
    <property type="molecule type" value="Genomic_DNA"/>
</dbReference>
<sequence length="611" mass="63941">MSDLSLVSAFPKAEDSAWKELVEKALKGAPFSILESKTYDGSVIEPLYPPAEDGAVVPGRDPGTPWEITQRIDITDPGTANGQILEDLNNGASGIALVFQGAVGECGYALPAEADAIGAALEGVHLEWGVPLELQLGTNAAAVANMVADLVDSRGLPANHTNIRFGFDPIGVLAAKGATDATPEDVAALAKDLSARGFKGRFAAADGRPVHEAGGTEAQELAFALASAICYLRAFEAAGIPLDEARRMIFFRLAADQNQFLTTAKFRALRKLWSRVEEACGLTPEPAFVTGETAWRMMTKRHAQGNIVRGTIATLAAAVGGANAVTVLPYTAALGLPEAFGRRVARNTQSVLLEESNLYRVADPAAGSGALEALTSELCAKAWRLFQKFDEAGGVLAVLESGLFQEAVAETRDAREKAMAQRKDSLIGTSEFPDLGEDDLAVMDVAPAPAETGAQEVTPLKPMRLGEPFEALRDRSDAVLAKTGARPKIFLACLGRPADFNTRASFAKSLFEAGGIEAIAASSEKTLPETIEGFRESGASLACLCSSDKVYAEHGAEAAKALKDAGAAHVYLAGKPGDIEAALRDAGVESFVAAGGNALETLTGAYEHLGA</sequence>
<gene>
    <name evidence="2" type="ORF">GL4_2602</name>
</gene>
<dbReference type="SUPFAM" id="SSF51703">
    <property type="entry name" value="Cobalamin (vitamin B12)-dependent enzymes"/>
    <property type="match status" value="1"/>
</dbReference>
<dbReference type="PANTHER" id="PTHR48101">
    <property type="entry name" value="METHYLMALONYL-COA MUTASE, MITOCHONDRIAL-RELATED"/>
    <property type="match status" value="1"/>
</dbReference>
<dbReference type="OrthoDB" id="9762378at2"/>
<name>A0A0A8K5H7_9HYPH</name>
<proteinExistence type="predicted"/>
<dbReference type="GO" id="GO:0031419">
    <property type="term" value="F:cobalamin binding"/>
    <property type="evidence" value="ECO:0007669"/>
    <property type="project" value="InterPro"/>
</dbReference>
<accession>A0A0A8K5H7</accession>
<evidence type="ECO:0000313" key="3">
    <source>
        <dbReference type="Proteomes" id="UP000031643"/>
    </source>
</evidence>
<dbReference type="STRING" id="1384459.GL4_2602"/>
<evidence type="ECO:0000313" key="2">
    <source>
        <dbReference type="EMBL" id="BAQ18036.1"/>
    </source>
</evidence>
<organism evidence="2 3">
    <name type="scientific">Methyloceanibacter caenitepidi</name>
    <dbReference type="NCBI Taxonomy" id="1384459"/>
    <lineage>
        <taxon>Bacteria</taxon>
        <taxon>Pseudomonadati</taxon>
        <taxon>Pseudomonadota</taxon>
        <taxon>Alphaproteobacteria</taxon>
        <taxon>Hyphomicrobiales</taxon>
        <taxon>Hyphomicrobiaceae</taxon>
        <taxon>Methyloceanibacter</taxon>
    </lineage>
</organism>
<dbReference type="Gene3D" id="3.40.50.280">
    <property type="entry name" value="Cobalamin-binding domain"/>
    <property type="match status" value="1"/>
</dbReference>
<dbReference type="EC" id="5.4.99.2" evidence="2"/>
<dbReference type="RefSeq" id="WP_045368066.1">
    <property type="nucleotide sequence ID" value="NZ_AP014648.1"/>
</dbReference>
<evidence type="ECO:0000259" key="1">
    <source>
        <dbReference type="Pfam" id="PF01642"/>
    </source>
</evidence>
<dbReference type="Gene3D" id="3.20.20.240">
    <property type="entry name" value="Methylmalonyl-CoA mutase"/>
    <property type="match status" value="1"/>
</dbReference>
<keyword evidence="2" id="KW-0413">Isomerase</keyword>
<protein>
    <submittedName>
        <fullName evidence="2">Methylmalonyl-CoA mutase</fullName>
        <ecNumber evidence="2">5.4.99.2</ecNumber>
    </submittedName>
</protein>
<dbReference type="InterPro" id="IPR016176">
    <property type="entry name" value="Cbl-dep_enz_cat"/>
</dbReference>
<reference evidence="2 3" key="1">
    <citation type="submission" date="2014-09" db="EMBL/GenBank/DDBJ databases">
        <title>Genome sequencing of Methyloceanibacter caenitepidi Gela4.</title>
        <authorList>
            <person name="Takeuchi M."/>
            <person name="Susumu S."/>
            <person name="Kamagata Y."/>
            <person name="Oshima K."/>
            <person name="Hattori M."/>
            <person name="Iwasaki W."/>
        </authorList>
    </citation>
    <scope>NUCLEOTIDE SEQUENCE [LARGE SCALE GENOMIC DNA]</scope>
    <source>
        <strain evidence="2 3">Gela4</strain>
    </source>
</reference>
<dbReference type="KEGG" id="mcg:GL4_2602"/>
<dbReference type="Pfam" id="PF01642">
    <property type="entry name" value="MM_CoA_mutase"/>
    <property type="match status" value="1"/>
</dbReference>
<dbReference type="HOGENOM" id="CLU_009523_6_0_5"/>
<dbReference type="AlphaFoldDB" id="A0A0A8K5H7"/>
<dbReference type="InterPro" id="IPR006099">
    <property type="entry name" value="MeMalonylCoA_mutase_a/b_cat"/>
</dbReference>
<dbReference type="Proteomes" id="UP000031643">
    <property type="component" value="Chromosome"/>
</dbReference>
<feature type="domain" description="Methylmalonyl-CoA mutase alpha/beta chain catalytic" evidence="1">
    <location>
        <begin position="64"/>
        <end position="461"/>
    </location>
</feature>
<dbReference type="GO" id="GO:0004494">
    <property type="term" value="F:methylmalonyl-CoA mutase activity"/>
    <property type="evidence" value="ECO:0007669"/>
    <property type="project" value="UniProtKB-EC"/>
</dbReference>
<keyword evidence="3" id="KW-1185">Reference proteome</keyword>